<keyword evidence="2" id="KW-0813">Transport</keyword>
<dbReference type="Pfam" id="PF01554">
    <property type="entry name" value="MatE"/>
    <property type="match status" value="2"/>
</dbReference>
<keyword evidence="3" id="KW-1003">Cell membrane</keyword>
<feature type="transmembrane region" description="Helical" evidence="7">
    <location>
        <begin position="286"/>
        <end position="309"/>
    </location>
</feature>
<dbReference type="GO" id="GO:0042910">
    <property type="term" value="F:xenobiotic transmembrane transporter activity"/>
    <property type="evidence" value="ECO:0007669"/>
    <property type="project" value="InterPro"/>
</dbReference>
<dbReference type="eggNOG" id="COG0534">
    <property type="taxonomic scope" value="Bacteria"/>
</dbReference>
<dbReference type="GO" id="GO:0005886">
    <property type="term" value="C:plasma membrane"/>
    <property type="evidence" value="ECO:0007669"/>
    <property type="project" value="UniProtKB-SubCell"/>
</dbReference>
<dbReference type="PANTHER" id="PTHR43549">
    <property type="entry name" value="MULTIDRUG RESISTANCE PROTEIN YPNP-RELATED"/>
    <property type="match status" value="1"/>
</dbReference>
<dbReference type="NCBIfam" id="TIGR00797">
    <property type="entry name" value="matE"/>
    <property type="match status" value="1"/>
</dbReference>
<evidence type="ECO:0000313" key="8">
    <source>
        <dbReference type="EMBL" id="AEM42033.1"/>
    </source>
</evidence>
<comment type="subcellular location">
    <subcellularLocation>
        <location evidence="1">Cell inner membrane</location>
        <topology evidence="1">Multi-pass membrane protein</topology>
    </subcellularLocation>
</comment>
<organism evidence="8 9">
    <name type="scientific">Ketogulonicigenium vulgare (strain WSH-001)</name>
    <dbReference type="NCBI Taxonomy" id="759362"/>
    <lineage>
        <taxon>Bacteria</taxon>
        <taxon>Pseudomonadati</taxon>
        <taxon>Pseudomonadota</taxon>
        <taxon>Alphaproteobacteria</taxon>
        <taxon>Rhodobacterales</taxon>
        <taxon>Roseobacteraceae</taxon>
        <taxon>Ketogulonicigenium</taxon>
    </lineage>
</organism>
<keyword evidence="9" id="KW-1185">Reference proteome</keyword>
<proteinExistence type="predicted"/>
<dbReference type="OrthoDB" id="9806302at2"/>
<dbReference type="CDD" id="cd13138">
    <property type="entry name" value="MATE_yoeA_like"/>
    <property type="match status" value="1"/>
</dbReference>
<dbReference type="AlphaFoldDB" id="F9Y636"/>
<feature type="transmembrane region" description="Helical" evidence="7">
    <location>
        <begin position="163"/>
        <end position="185"/>
    </location>
</feature>
<keyword evidence="6 7" id="KW-0472">Membrane</keyword>
<feature type="transmembrane region" description="Helical" evidence="7">
    <location>
        <begin position="86"/>
        <end position="112"/>
    </location>
</feature>
<dbReference type="InterPro" id="IPR048279">
    <property type="entry name" value="MdtK-like"/>
</dbReference>
<reference evidence="8 9" key="1">
    <citation type="journal article" date="2011" name="J. Bacteriol.">
        <title>Complete genome sequence of the industrial strain Ketogulonicigenium vulgare WSH-001.</title>
        <authorList>
            <person name="Liu L."/>
            <person name="Li Y."/>
            <person name="Zhang J."/>
            <person name="Zhou Z."/>
            <person name="Liu J."/>
            <person name="Li X."/>
            <person name="Zhou J."/>
            <person name="Du G."/>
            <person name="Wang L."/>
            <person name="Chen J."/>
        </authorList>
    </citation>
    <scope>NUCLEOTIDE SEQUENCE [LARGE SCALE GENOMIC DNA]</scope>
    <source>
        <strain evidence="8 9">WSH-001</strain>
    </source>
</reference>
<feature type="transmembrane region" description="Helical" evidence="7">
    <location>
        <begin position="321"/>
        <end position="347"/>
    </location>
</feature>
<evidence type="ECO:0000256" key="4">
    <source>
        <dbReference type="ARBA" id="ARBA00022692"/>
    </source>
</evidence>
<feature type="transmembrane region" description="Helical" evidence="7">
    <location>
        <begin position="132"/>
        <end position="151"/>
    </location>
</feature>
<feature type="transmembrane region" description="Helical" evidence="7">
    <location>
        <begin position="359"/>
        <end position="380"/>
    </location>
</feature>
<dbReference type="KEGG" id="kvl:KVU_2193"/>
<name>F9Y636_KETVW</name>
<keyword evidence="4 7" id="KW-0812">Transmembrane</keyword>
<evidence type="ECO:0000256" key="3">
    <source>
        <dbReference type="ARBA" id="ARBA00022475"/>
    </source>
</evidence>
<feature type="transmembrane region" description="Helical" evidence="7">
    <location>
        <begin position="51"/>
        <end position="74"/>
    </location>
</feature>
<feature type="transmembrane region" description="Helical" evidence="7">
    <location>
        <begin position="392"/>
        <end position="412"/>
    </location>
</feature>
<gene>
    <name evidence="8" type="ordered locus">KVU_2193</name>
</gene>
<dbReference type="InterPro" id="IPR052031">
    <property type="entry name" value="Membrane_Transporter-Flippase"/>
</dbReference>
<feature type="transmembrane region" description="Helical" evidence="7">
    <location>
        <begin position="237"/>
        <end position="266"/>
    </location>
</feature>
<keyword evidence="5 7" id="KW-1133">Transmembrane helix</keyword>
<evidence type="ECO:0000256" key="6">
    <source>
        <dbReference type="ARBA" id="ARBA00023136"/>
    </source>
</evidence>
<evidence type="ECO:0000256" key="7">
    <source>
        <dbReference type="SAM" id="Phobius"/>
    </source>
</evidence>
<dbReference type="PATRIC" id="fig|759362.5.peg.2277"/>
<feature type="transmembrane region" description="Helical" evidence="7">
    <location>
        <begin position="418"/>
        <end position="439"/>
    </location>
</feature>
<dbReference type="InterPro" id="IPR002528">
    <property type="entry name" value="MATE_fam"/>
</dbReference>
<protein>
    <submittedName>
        <fullName evidence="8">Na+-driven multidrug efflux pump transmembrane protein</fullName>
    </submittedName>
</protein>
<dbReference type="PANTHER" id="PTHR43549:SF3">
    <property type="entry name" value="MULTIDRUG RESISTANCE PROTEIN YPNP-RELATED"/>
    <property type="match status" value="1"/>
</dbReference>
<evidence type="ECO:0000313" key="9">
    <source>
        <dbReference type="Proteomes" id="UP000000692"/>
    </source>
</evidence>
<evidence type="ECO:0000256" key="2">
    <source>
        <dbReference type="ARBA" id="ARBA00022448"/>
    </source>
</evidence>
<dbReference type="PIRSF" id="PIRSF006603">
    <property type="entry name" value="DinF"/>
    <property type="match status" value="1"/>
</dbReference>
<accession>F9Y636</accession>
<dbReference type="GO" id="GO:0015297">
    <property type="term" value="F:antiporter activity"/>
    <property type="evidence" value="ECO:0007669"/>
    <property type="project" value="InterPro"/>
</dbReference>
<dbReference type="RefSeq" id="WP_013385416.1">
    <property type="nucleotide sequence ID" value="NC_017384.1"/>
</dbReference>
<evidence type="ECO:0000256" key="1">
    <source>
        <dbReference type="ARBA" id="ARBA00004429"/>
    </source>
</evidence>
<dbReference type="EMBL" id="CP002018">
    <property type="protein sequence ID" value="AEM42033.1"/>
    <property type="molecule type" value="Genomic_DNA"/>
</dbReference>
<evidence type="ECO:0000256" key="5">
    <source>
        <dbReference type="ARBA" id="ARBA00022989"/>
    </source>
</evidence>
<dbReference type="Proteomes" id="UP000000692">
    <property type="component" value="Chromosome"/>
</dbReference>
<feature type="transmembrane region" description="Helical" evidence="7">
    <location>
        <begin position="197"/>
        <end position="216"/>
    </location>
</feature>
<sequence length="450" mass="48269">MTPTEKPFWRTFLFFLLPMMAANILQSLQGTINNIFVGRLLGTEALAAASVFFPIMFLFISFLIGMSAGGSVLIGQAFGAREHEKVKAITGTILTVVVIGGIIIGALTATFARELMMLLGTPANILDDAVRFARISFMSMPVIFLFFVSSAMLRGVGDTVTPLYSLLLSTVIGAFITPALILGWFGLPQLGVEAAAFASMIAFTVSTVALGFYLHWRRHPMAPDAALVRNLKPDLKILLLTLKLGIPTGIQMMTGAIAGIVIVGLVNAFGSNATAAFGAVNQVLSYVQFPAISISIAASIFGAQAIGAGRVDQLHRVAKTALIMNLVLTGTLVLIVYLGSGLLVGLFVTDPEVVALSELLLHIVTWSSILFGAGAVLGGIMRASGTVLPPMIVGIFCIVALEVPLAILWSRMFGIQGIWWAYAVNFSMMMVLNALYYWFVWRRKSITRLI</sequence>
<dbReference type="HOGENOM" id="CLU_012893_5_0_5"/>